<evidence type="ECO:0000313" key="4">
    <source>
        <dbReference type="EMBL" id="CAF4404150.1"/>
    </source>
</evidence>
<reference evidence="3" key="1">
    <citation type="submission" date="2021-02" db="EMBL/GenBank/DDBJ databases">
        <authorList>
            <person name="Nowell W R."/>
        </authorList>
    </citation>
    <scope>NUCLEOTIDE SEQUENCE</scope>
</reference>
<feature type="non-terminal residue" evidence="3">
    <location>
        <position position="1"/>
    </location>
</feature>
<dbReference type="Proteomes" id="UP000682733">
    <property type="component" value="Unassembled WGS sequence"/>
</dbReference>
<dbReference type="EMBL" id="CAJNOK010049753">
    <property type="protein sequence ID" value="CAF1597469.1"/>
    <property type="molecule type" value="Genomic_DNA"/>
</dbReference>
<name>A0A8S2G140_9BILA</name>
<gene>
    <name evidence="3" type="ORF">OVA965_LOCUS41892</name>
    <name evidence="4" type="ORF">TMI583_LOCUS43649</name>
</gene>
<evidence type="ECO:0000259" key="2">
    <source>
        <dbReference type="PROSITE" id="PS50025"/>
    </source>
</evidence>
<feature type="domain" description="Laminin G" evidence="2">
    <location>
        <begin position="1"/>
        <end position="174"/>
    </location>
</feature>
<accession>A0A8S2G140</accession>
<proteinExistence type="predicted"/>
<comment type="caution">
    <text evidence="3">The sequence shown here is derived from an EMBL/GenBank/DDBJ whole genome shotgun (WGS) entry which is preliminary data.</text>
</comment>
<dbReference type="AlphaFoldDB" id="A0A8S2G140"/>
<dbReference type="Gene3D" id="2.60.120.200">
    <property type="match status" value="1"/>
</dbReference>
<comment type="caution">
    <text evidence="1">Lacks conserved residue(s) required for the propagation of feature annotation.</text>
</comment>
<evidence type="ECO:0000256" key="1">
    <source>
        <dbReference type="PROSITE-ProRule" id="PRU00122"/>
    </source>
</evidence>
<dbReference type="InterPro" id="IPR013320">
    <property type="entry name" value="ConA-like_dom_sf"/>
</dbReference>
<dbReference type="PROSITE" id="PS50025">
    <property type="entry name" value="LAM_G_DOMAIN"/>
    <property type="match status" value="1"/>
</dbReference>
<dbReference type="Proteomes" id="UP000677228">
    <property type="component" value="Unassembled WGS sequence"/>
</dbReference>
<organism evidence="3 5">
    <name type="scientific">Didymodactylos carnosus</name>
    <dbReference type="NCBI Taxonomy" id="1234261"/>
    <lineage>
        <taxon>Eukaryota</taxon>
        <taxon>Metazoa</taxon>
        <taxon>Spiralia</taxon>
        <taxon>Gnathifera</taxon>
        <taxon>Rotifera</taxon>
        <taxon>Eurotatoria</taxon>
        <taxon>Bdelloidea</taxon>
        <taxon>Philodinida</taxon>
        <taxon>Philodinidae</taxon>
        <taxon>Didymodactylos</taxon>
    </lineage>
</organism>
<protein>
    <recommendedName>
        <fullName evidence="2">Laminin G domain-containing protein</fullName>
    </recommendedName>
</protein>
<dbReference type="Pfam" id="PF00054">
    <property type="entry name" value="Laminin_G_1"/>
    <property type="match status" value="1"/>
</dbReference>
<sequence>RTFTANSAGYVSFSSSAISNLSPTRFSFDFTSRSPLRDGLLLLYGKNIPAVDDYFWTAIEVYNSQLRFHFGETILDTKRALNASVWYHVEYQYISNTVLESVNDCLYPFVISNSTSSSYDPNIMRLYLGGLPVIGSTISSLYPTLMTVNTFNGRIRNVRSNGYYVDMSKALTST</sequence>
<dbReference type="CDD" id="cd00110">
    <property type="entry name" value="LamG"/>
    <property type="match status" value="1"/>
</dbReference>
<dbReference type="SUPFAM" id="SSF49899">
    <property type="entry name" value="Concanavalin A-like lectins/glucanases"/>
    <property type="match status" value="1"/>
</dbReference>
<dbReference type="InterPro" id="IPR001791">
    <property type="entry name" value="Laminin_G"/>
</dbReference>
<evidence type="ECO:0000313" key="5">
    <source>
        <dbReference type="Proteomes" id="UP000677228"/>
    </source>
</evidence>
<evidence type="ECO:0000313" key="3">
    <source>
        <dbReference type="EMBL" id="CAF1597469.1"/>
    </source>
</evidence>
<dbReference type="EMBL" id="CAJOBA010073389">
    <property type="protein sequence ID" value="CAF4404150.1"/>
    <property type="molecule type" value="Genomic_DNA"/>
</dbReference>